<proteinExistence type="predicted"/>
<dbReference type="AlphaFoldDB" id="A0A1G2QEE2"/>
<feature type="transmembrane region" description="Helical" evidence="1">
    <location>
        <begin position="6"/>
        <end position="25"/>
    </location>
</feature>
<dbReference type="Proteomes" id="UP000177043">
    <property type="component" value="Unassembled WGS sequence"/>
</dbReference>
<dbReference type="EMBL" id="MHTJ01000003">
    <property type="protein sequence ID" value="OHA58439.1"/>
    <property type="molecule type" value="Genomic_DNA"/>
</dbReference>
<name>A0A1G2QEE2_9BACT</name>
<organism evidence="2 3">
    <name type="scientific">Candidatus Vogelbacteria bacterium RIFOXYD1_FULL_44_32</name>
    <dbReference type="NCBI Taxonomy" id="1802438"/>
    <lineage>
        <taxon>Bacteria</taxon>
        <taxon>Candidatus Vogeliibacteriota</taxon>
    </lineage>
</organism>
<keyword evidence="1" id="KW-0472">Membrane</keyword>
<evidence type="ECO:0000313" key="3">
    <source>
        <dbReference type="Proteomes" id="UP000177043"/>
    </source>
</evidence>
<comment type="caution">
    <text evidence="2">The sequence shown here is derived from an EMBL/GenBank/DDBJ whole genome shotgun (WGS) entry which is preliminary data.</text>
</comment>
<reference evidence="2 3" key="1">
    <citation type="journal article" date="2016" name="Nat. Commun.">
        <title>Thousands of microbial genomes shed light on interconnected biogeochemical processes in an aquifer system.</title>
        <authorList>
            <person name="Anantharaman K."/>
            <person name="Brown C.T."/>
            <person name="Hug L.A."/>
            <person name="Sharon I."/>
            <person name="Castelle C.J."/>
            <person name="Probst A.J."/>
            <person name="Thomas B.C."/>
            <person name="Singh A."/>
            <person name="Wilkins M.J."/>
            <person name="Karaoz U."/>
            <person name="Brodie E.L."/>
            <person name="Williams K.H."/>
            <person name="Hubbard S.S."/>
            <person name="Banfield J.F."/>
        </authorList>
    </citation>
    <scope>NUCLEOTIDE SEQUENCE [LARGE SCALE GENOMIC DNA]</scope>
</reference>
<sequence>MRVLIAGMVAVSITIGTIALIPFFIPGTPMDTVYAAANSSMIPMTESELARGRERTEENARIEATTPARDWWEAQGWDLDTLEVVETKLTSVTVRENSSIWRFHGTADIEGKIIFLSLAPAEAGTLTTGETVYVFMTSPVAGLVCKL</sequence>
<keyword evidence="1" id="KW-0812">Transmembrane</keyword>
<keyword evidence="1" id="KW-1133">Transmembrane helix</keyword>
<evidence type="ECO:0000256" key="1">
    <source>
        <dbReference type="SAM" id="Phobius"/>
    </source>
</evidence>
<gene>
    <name evidence="2" type="ORF">A2571_01515</name>
</gene>
<accession>A0A1G2QEE2</accession>
<protein>
    <submittedName>
        <fullName evidence="2">Uncharacterized protein</fullName>
    </submittedName>
</protein>
<evidence type="ECO:0000313" key="2">
    <source>
        <dbReference type="EMBL" id="OHA58439.1"/>
    </source>
</evidence>